<dbReference type="PIRSF" id="PIRSF005992">
    <property type="entry name" value="Clathrin_mu"/>
    <property type="match status" value="1"/>
</dbReference>
<evidence type="ECO:0000256" key="5">
    <source>
        <dbReference type="PIRNR" id="PIRNR005992"/>
    </source>
</evidence>
<evidence type="ECO:0000256" key="4">
    <source>
        <dbReference type="ARBA" id="ARBA00023136"/>
    </source>
</evidence>
<dbReference type="Pfam" id="PF00928">
    <property type="entry name" value="Adap_comp_sub"/>
    <property type="match status" value="1"/>
</dbReference>
<protein>
    <submittedName>
        <fullName evidence="8">CIC11C00000004070</fullName>
    </submittedName>
</protein>
<comment type="similarity">
    <text evidence="5">Belongs to the adaptor complexes medium subunit family.</text>
</comment>
<evidence type="ECO:0000256" key="3">
    <source>
        <dbReference type="ARBA" id="ARBA00022927"/>
    </source>
</evidence>
<evidence type="ECO:0000256" key="6">
    <source>
        <dbReference type="SAM" id="MobiDB-lite"/>
    </source>
</evidence>
<proteinExistence type="inferred from homology"/>
<keyword evidence="2 5" id="KW-0813">Transport</keyword>
<dbReference type="SUPFAM" id="SSF49447">
    <property type="entry name" value="Second domain of Mu2 adaptin subunit (ap50) of ap2 adaptor"/>
    <property type="match status" value="1"/>
</dbReference>
<dbReference type="CDD" id="cd09252">
    <property type="entry name" value="AP-3_Mu3_Cterm"/>
    <property type="match status" value="1"/>
</dbReference>
<dbReference type="PRINTS" id="PR00314">
    <property type="entry name" value="CLATHRINADPT"/>
</dbReference>
<accession>A0A1L0D8S4</accession>
<organism evidence="8 9">
    <name type="scientific">Sungouiella intermedia</name>
    <dbReference type="NCBI Taxonomy" id="45354"/>
    <lineage>
        <taxon>Eukaryota</taxon>
        <taxon>Fungi</taxon>
        <taxon>Dikarya</taxon>
        <taxon>Ascomycota</taxon>
        <taxon>Saccharomycotina</taxon>
        <taxon>Pichiomycetes</taxon>
        <taxon>Metschnikowiaceae</taxon>
        <taxon>Sungouiella</taxon>
    </lineage>
</organism>
<evidence type="ECO:0000256" key="2">
    <source>
        <dbReference type="ARBA" id="ARBA00022448"/>
    </source>
</evidence>
<dbReference type="GO" id="GO:0030131">
    <property type="term" value="C:clathrin adaptor complex"/>
    <property type="evidence" value="ECO:0007669"/>
    <property type="project" value="UniProtKB-UniRule"/>
</dbReference>
<dbReference type="InterPro" id="IPR011012">
    <property type="entry name" value="Longin-like_dom_sf"/>
</dbReference>
<dbReference type="GO" id="GO:0006886">
    <property type="term" value="P:intracellular protein transport"/>
    <property type="evidence" value="ECO:0007669"/>
    <property type="project" value="UniProtKB-UniRule"/>
</dbReference>
<dbReference type="Gene3D" id="2.60.40.1170">
    <property type="entry name" value="Mu homology domain, subdomain B"/>
    <property type="match status" value="2"/>
</dbReference>
<dbReference type="GO" id="GO:0012505">
    <property type="term" value="C:endomembrane system"/>
    <property type="evidence" value="ECO:0007669"/>
    <property type="project" value="UniProtKB-SubCell"/>
</dbReference>
<evidence type="ECO:0000313" key="9">
    <source>
        <dbReference type="Proteomes" id="UP000182259"/>
    </source>
</evidence>
<dbReference type="Proteomes" id="UP000182259">
    <property type="component" value="Chromosome I"/>
</dbReference>
<feature type="domain" description="MHD" evidence="7">
    <location>
        <begin position="224"/>
        <end position="511"/>
    </location>
</feature>
<dbReference type="GO" id="GO:0016192">
    <property type="term" value="P:vesicle-mediated transport"/>
    <property type="evidence" value="ECO:0007669"/>
    <property type="project" value="InterPro"/>
</dbReference>
<evidence type="ECO:0000259" key="7">
    <source>
        <dbReference type="PROSITE" id="PS51072"/>
    </source>
</evidence>
<gene>
    <name evidence="8" type="ORF">SAMEA4029009_CIC11G00000004070</name>
</gene>
<comment type="subcellular location">
    <subcellularLocation>
        <location evidence="1">Endomembrane system</location>
    </subcellularLocation>
</comment>
<dbReference type="PROSITE" id="PS51072">
    <property type="entry name" value="MHD"/>
    <property type="match status" value="1"/>
</dbReference>
<evidence type="ECO:0000256" key="1">
    <source>
        <dbReference type="ARBA" id="ARBA00004308"/>
    </source>
</evidence>
<keyword evidence="4" id="KW-0472">Membrane</keyword>
<dbReference type="InterPro" id="IPR001392">
    <property type="entry name" value="Clathrin_mu"/>
</dbReference>
<dbReference type="AlphaFoldDB" id="A0A1L0D8S4"/>
<dbReference type="SUPFAM" id="SSF64356">
    <property type="entry name" value="SNARE-like"/>
    <property type="match status" value="1"/>
</dbReference>
<keyword evidence="3 5" id="KW-0653">Protein transport</keyword>
<name>A0A1L0D8S4_9ASCO</name>
<dbReference type="EMBL" id="LT635764">
    <property type="protein sequence ID" value="SGZ48771.1"/>
    <property type="molecule type" value="Genomic_DNA"/>
</dbReference>
<dbReference type="PANTHER" id="PTHR10529">
    <property type="entry name" value="AP COMPLEX SUBUNIT MU"/>
    <property type="match status" value="1"/>
</dbReference>
<feature type="region of interest" description="Disordered" evidence="6">
    <location>
        <begin position="428"/>
        <end position="456"/>
    </location>
</feature>
<dbReference type="Gene3D" id="3.30.450.60">
    <property type="match status" value="1"/>
</dbReference>
<dbReference type="InterPro" id="IPR036168">
    <property type="entry name" value="AP2_Mu_C_sf"/>
</dbReference>
<dbReference type="InterPro" id="IPR050431">
    <property type="entry name" value="Adaptor_comp_med_subunit"/>
</dbReference>
<evidence type="ECO:0000313" key="8">
    <source>
        <dbReference type="EMBL" id="SGZ48771.1"/>
    </source>
</evidence>
<sequence length="513" mass="56841">MFEAVYIADRQQNLVYEYLVQLYSPGFKSLMNGIRLKFGDFDDSNPPPLLAINDEYYVCCQPADNLYIYVLCLLAALSGYNTYNPLIPFVLIERLVEAMGEYFGTPLASTKIDANNDTLTLLVNEMIDDGIPNITDFNRLRDSVLLKSFLLKILSTSNELAAAATNKSLASLLKVSATRVLDTEIIPWRRSNVKYTNNEMFVDVVEEVSVILKPKRGHKTRSTTQNFDSAFYSLSNITPGQRLVPLTGTISGKIDCLSHISGVPQLQILLNSASTYIEAPQFHQCINPTNWERSRSLTFIPPDGLSTLMTYLVDLDVLPEKTQLNMLGPLEFDCLLDLGIHLNEFEVRIIVLKHQAVPKIESITVEMFAFAPGEDDDESGCGNGVSNIKTIRATHGDFSYKGNGRGEWTIKNLSTGNQPVFRGIISTKGGKDDYSEGSASSSTHENSEVDKSSAKPVSPSYYNVSFTYKGQVPSGLRVDSLKVISAKGMGDSVKPYKGVKYITKTGDYTIRLK</sequence>
<dbReference type="InterPro" id="IPR028565">
    <property type="entry name" value="MHD"/>
</dbReference>
<reference evidence="8 9" key="1">
    <citation type="submission" date="2016-10" db="EMBL/GenBank/DDBJ databases">
        <authorList>
            <person name="de Groot N.N."/>
        </authorList>
    </citation>
    <scope>NUCLEOTIDE SEQUENCE [LARGE SCALE GENOMIC DNA]</scope>
    <source>
        <strain evidence="8 9">PYCC 4715</strain>
    </source>
</reference>